<organism evidence="1 2">
    <name type="scientific">Erythrobacter longus</name>
    <dbReference type="NCBI Taxonomy" id="1044"/>
    <lineage>
        <taxon>Bacteria</taxon>
        <taxon>Pseudomonadati</taxon>
        <taxon>Pseudomonadota</taxon>
        <taxon>Alphaproteobacteria</taxon>
        <taxon>Sphingomonadales</taxon>
        <taxon>Erythrobacteraceae</taxon>
        <taxon>Erythrobacter/Porphyrobacter group</taxon>
        <taxon>Erythrobacter</taxon>
    </lineage>
</organism>
<reference evidence="1 2" key="1">
    <citation type="submission" date="2014-04" db="EMBL/GenBank/DDBJ databases">
        <title>A comprehensive comparison of genomes of Erythrobacter spp. strains.</title>
        <authorList>
            <person name="Zheng Q."/>
        </authorList>
    </citation>
    <scope>NUCLEOTIDE SEQUENCE [LARGE SCALE GENOMIC DNA]</scope>
    <source>
        <strain evidence="1 2">DSM 6997</strain>
    </source>
</reference>
<keyword evidence="2" id="KW-1185">Reference proteome</keyword>
<proteinExistence type="predicted"/>
<name>A0A074MVS0_ERYLO</name>
<accession>A0A074MVS0</accession>
<dbReference type="Proteomes" id="UP000027647">
    <property type="component" value="Unassembled WGS sequence"/>
</dbReference>
<evidence type="ECO:0000313" key="1">
    <source>
        <dbReference type="EMBL" id="KEO89692.1"/>
    </source>
</evidence>
<sequence length="87" mass="9988">MRFPSKRRARESISGAAMVANCRALLDRNQRQEVIALNFSQKPSRFDIYQMRRGILCLGMRAQHNILWFGGAIRGRATVGRKSDYDT</sequence>
<comment type="caution">
    <text evidence="1">The sequence shown here is derived from an EMBL/GenBank/DDBJ whole genome shotgun (WGS) entry which is preliminary data.</text>
</comment>
<protein>
    <submittedName>
        <fullName evidence="1">Uncharacterized protein</fullName>
    </submittedName>
</protein>
<dbReference type="AlphaFoldDB" id="A0A074MVS0"/>
<dbReference type="EMBL" id="JMIW01000004">
    <property type="protein sequence ID" value="KEO89692.1"/>
    <property type="molecule type" value="Genomic_DNA"/>
</dbReference>
<gene>
    <name evidence="1" type="ORF">EH31_11075</name>
</gene>
<dbReference type="STRING" id="1044.EH31_11075"/>
<evidence type="ECO:0000313" key="2">
    <source>
        <dbReference type="Proteomes" id="UP000027647"/>
    </source>
</evidence>